<dbReference type="eggNOG" id="ENOG502S9CJ">
    <property type="taxonomic scope" value="Eukaryota"/>
</dbReference>
<dbReference type="EMBL" id="GL629807">
    <property type="protein sequence ID" value="EFX00008.1"/>
    <property type="molecule type" value="Genomic_DNA"/>
</dbReference>
<dbReference type="STRING" id="655863.F0XR76"/>
<dbReference type="HOGENOM" id="CLU_014758_0_0_1"/>
<feature type="compositionally biased region" description="Low complexity" evidence="1">
    <location>
        <begin position="37"/>
        <end position="49"/>
    </location>
</feature>
<feature type="compositionally biased region" description="Low complexity" evidence="1">
    <location>
        <begin position="237"/>
        <end position="249"/>
    </location>
</feature>
<evidence type="ECO:0000256" key="1">
    <source>
        <dbReference type="SAM" id="MobiDB-lite"/>
    </source>
</evidence>
<feature type="compositionally biased region" description="Pro residues" evidence="1">
    <location>
        <begin position="14"/>
        <end position="27"/>
    </location>
</feature>
<feature type="compositionally biased region" description="Gly residues" evidence="1">
    <location>
        <begin position="475"/>
        <end position="503"/>
    </location>
</feature>
<feature type="region of interest" description="Disordered" evidence="1">
    <location>
        <begin position="114"/>
        <end position="135"/>
    </location>
</feature>
<feature type="region of interest" description="Disordered" evidence="1">
    <location>
        <begin position="454"/>
        <end position="515"/>
    </location>
</feature>
<feature type="compositionally biased region" description="Polar residues" evidence="1">
    <location>
        <begin position="114"/>
        <end position="133"/>
    </location>
</feature>
<sequence>MFGSLTHFSVSLPPSEPPKNVPPPTPIHFPRCHPQVTDDAASVSTSTTTGERCCKQPLTRLLQTVVRPTEVTAEHFEALGVHVRPDATLADLIPDPSVIPDFATWDKTEYEAARSQNDQTRHPISNGNRSPGIQTYLDRKRELSIDNNAAYRSVRRIQPQQGQQLVRLGNAYEFFRQLESFTTFWEDTSITPPPPPTPRRPAANTSDPSGAPSSPSKAADTASSKTNGGEDGDGDVDSVSSASSAAVTDSEGKAPEKDSGPPEIRFYRSSTGSQMPPELRLNILSAFLKLIAYDFGCNVSPPRMEPRLYLNAGNLPLPEEGKEPVPPSKRKGLSSYFTSGCIFVFRMATTREAARAGIVEGPMAAVSARHSTSFPSDEDFVDGVLPWGEDKDGCIDLARELVAALLTAQQRARHGRAERRLGEGEWWATKRRWGGASGGPIGREVDAAPNTDEVVADRGEGSGTLSGAAGASSRGSGGSSGSSSRLGGGGFRGPGGASPGGIAGPALPSRSAAKKPRKGLAIYDNYRMVRPPSSNWDKKTRYEAIGRARGADYDDVFVVSALFHHLAIVRVRVPLRLLAVLDGEESEDELGKRSWGKLEVVRSPWYDFFKAEDRVAAMQLTWAMTAYLMRKQPDEEDVKMGEATA</sequence>
<feature type="compositionally biased region" description="Low complexity" evidence="1">
    <location>
        <begin position="463"/>
        <end position="474"/>
    </location>
</feature>
<keyword evidence="3" id="KW-1185">Reference proteome</keyword>
<dbReference type="Proteomes" id="UP000007796">
    <property type="component" value="Unassembled WGS sequence"/>
</dbReference>
<feature type="region of interest" description="Disordered" evidence="1">
    <location>
        <begin position="1"/>
        <end position="50"/>
    </location>
</feature>
<name>F0XR76_GROCL</name>
<feature type="compositionally biased region" description="Low complexity" evidence="1">
    <location>
        <begin position="206"/>
        <end position="219"/>
    </location>
</feature>
<dbReference type="InParanoid" id="F0XR76"/>
<evidence type="ECO:0000313" key="2">
    <source>
        <dbReference type="EMBL" id="EFX00008.1"/>
    </source>
</evidence>
<proteinExistence type="predicted"/>
<dbReference type="GeneID" id="25976329"/>
<dbReference type="OrthoDB" id="5407653at2759"/>
<feature type="region of interest" description="Disordered" evidence="1">
    <location>
        <begin position="185"/>
        <end position="273"/>
    </location>
</feature>
<accession>F0XR76</accession>
<reference evidence="2 3" key="1">
    <citation type="journal article" date="2011" name="Proc. Natl. Acad. Sci. U.S.A.">
        <title>Genome and transcriptome analyses of the mountain pine beetle-fungal symbiont Grosmannia clavigera, a lodgepole pine pathogen.</title>
        <authorList>
            <person name="DiGuistini S."/>
            <person name="Wang Y."/>
            <person name="Liao N.Y."/>
            <person name="Taylor G."/>
            <person name="Tanguay P."/>
            <person name="Feau N."/>
            <person name="Henrissat B."/>
            <person name="Chan S.K."/>
            <person name="Hesse-Orce U."/>
            <person name="Alamouti S.M."/>
            <person name="Tsui C.K.M."/>
            <person name="Docking R.T."/>
            <person name="Levasseur A."/>
            <person name="Haridas S."/>
            <person name="Robertson G."/>
            <person name="Birol I."/>
            <person name="Holt R.A."/>
            <person name="Marra M.A."/>
            <person name="Hamelin R.C."/>
            <person name="Hirst M."/>
            <person name="Jones S.J.M."/>
            <person name="Bohlmann J."/>
            <person name="Breuil C."/>
        </authorList>
    </citation>
    <scope>NUCLEOTIDE SEQUENCE [LARGE SCALE GENOMIC DNA]</scope>
    <source>
        <strain evidence="3">kw1407 / UAMH 11150</strain>
    </source>
</reference>
<dbReference type="AlphaFoldDB" id="F0XR76"/>
<gene>
    <name evidence="2" type="ORF">CMQ_325</name>
</gene>
<dbReference type="RefSeq" id="XP_014169173.1">
    <property type="nucleotide sequence ID" value="XM_014313698.1"/>
</dbReference>
<protein>
    <submittedName>
        <fullName evidence="2">Uncharacterized protein</fullName>
    </submittedName>
</protein>
<feature type="compositionally biased region" description="Basic and acidic residues" evidence="1">
    <location>
        <begin position="250"/>
        <end position="260"/>
    </location>
</feature>
<organism evidence="3">
    <name type="scientific">Grosmannia clavigera (strain kw1407 / UAMH 11150)</name>
    <name type="common">Blue stain fungus</name>
    <name type="synonym">Graphiocladiella clavigera</name>
    <dbReference type="NCBI Taxonomy" id="655863"/>
    <lineage>
        <taxon>Eukaryota</taxon>
        <taxon>Fungi</taxon>
        <taxon>Dikarya</taxon>
        <taxon>Ascomycota</taxon>
        <taxon>Pezizomycotina</taxon>
        <taxon>Sordariomycetes</taxon>
        <taxon>Sordariomycetidae</taxon>
        <taxon>Ophiostomatales</taxon>
        <taxon>Ophiostomataceae</taxon>
        <taxon>Leptographium</taxon>
    </lineage>
</organism>
<evidence type="ECO:0000313" key="3">
    <source>
        <dbReference type="Proteomes" id="UP000007796"/>
    </source>
</evidence>